<dbReference type="Pfam" id="PF11964">
    <property type="entry name" value="SpoIIAA-like"/>
    <property type="match status" value="1"/>
</dbReference>
<reference evidence="1 2" key="1">
    <citation type="submission" date="2018-04" db="EMBL/GenBank/DDBJ databases">
        <title>Pelagivirga bohaiensis gen. nov., sp. nov., a bacterium isolated from the Bohai Sea.</title>
        <authorList>
            <person name="Ji X."/>
        </authorList>
    </citation>
    <scope>NUCLEOTIDE SEQUENCE [LARGE SCALE GENOMIC DNA]</scope>
    <source>
        <strain evidence="1 2">BH-SD19</strain>
    </source>
</reference>
<accession>A0A2T7G2T0</accession>
<sequence length="122" mass="13712">MWKEISIEGDGVLGLECSGKLSEQDFKTMHAWLDRELARAPKKPALVIFMGTFEGYESAAALWTDMKVDMRHGNDFSRVALVADQKWIEWSTKATDFVMAPELKWFENAAGCAAIAWARPKG</sequence>
<dbReference type="SUPFAM" id="SSF52091">
    <property type="entry name" value="SpoIIaa-like"/>
    <property type="match status" value="1"/>
</dbReference>
<dbReference type="OrthoDB" id="9811577at2"/>
<name>A0A2T7G2T0_9RHOB</name>
<gene>
    <name evidence="1" type="ORF">DC366_17435</name>
</gene>
<dbReference type="Proteomes" id="UP000244446">
    <property type="component" value="Unassembled WGS sequence"/>
</dbReference>
<keyword evidence="2" id="KW-1185">Reference proteome</keyword>
<dbReference type="Gene3D" id="3.40.50.10600">
    <property type="entry name" value="SpoIIaa-like domains"/>
    <property type="match status" value="1"/>
</dbReference>
<dbReference type="InterPro" id="IPR036513">
    <property type="entry name" value="STAS_dom_sf"/>
</dbReference>
<organism evidence="1 2">
    <name type="scientific">Pelagivirga sediminicola</name>
    <dbReference type="NCBI Taxonomy" id="2170575"/>
    <lineage>
        <taxon>Bacteria</taxon>
        <taxon>Pseudomonadati</taxon>
        <taxon>Pseudomonadota</taxon>
        <taxon>Alphaproteobacteria</taxon>
        <taxon>Rhodobacterales</taxon>
        <taxon>Paracoccaceae</taxon>
        <taxon>Pelagivirga</taxon>
    </lineage>
</organism>
<protein>
    <submittedName>
        <fullName evidence="1">STAS/SEC14 domain-containing protein</fullName>
    </submittedName>
</protein>
<proteinExistence type="predicted"/>
<evidence type="ECO:0000313" key="2">
    <source>
        <dbReference type="Proteomes" id="UP000244446"/>
    </source>
</evidence>
<dbReference type="InterPro" id="IPR021866">
    <property type="entry name" value="SpoIIAA-like"/>
</dbReference>
<dbReference type="AlphaFoldDB" id="A0A2T7G2T0"/>
<dbReference type="InterPro" id="IPR038396">
    <property type="entry name" value="SpoIIAA-like_sf"/>
</dbReference>
<dbReference type="RefSeq" id="WP_108693475.1">
    <property type="nucleotide sequence ID" value="NZ_QCYH01000018.1"/>
</dbReference>
<dbReference type="EMBL" id="QCYH01000018">
    <property type="protein sequence ID" value="PVA08729.1"/>
    <property type="molecule type" value="Genomic_DNA"/>
</dbReference>
<comment type="caution">
    <text evidence="1">The sequence shown here is derived from an EMBL/GenBank/DDBJ whole genome shotgun (WGS) entry which is preliminary data.</text>
</comment>
<evidence type="ECO:0000313" key="1">
    <source>
        <dbReference type="EMBL" id="PVA08729.1"/>
    </source>
</evidence>